<comment type="subcellular location">
    <subcellularLocation>
        <location evidence="1">Cell outer membrane</location>
    </subcellularLocation>
</comment>
<evidence type="ECO:0000256" key="2">
    <source>
        <dbReference type="ARBA" id="ARBA00023136"/>
    </source>
</evidence>
<evidence type="ECO:0000313" key="7">
    <source>
        <dbReference type="EMBL" id="OBS08631.1"/>
    </source>
</evidence>
<dbReference type="PRINTS" id="PR01023">
    <property type="entry name" value="NAFLGMOTY"/>
</dbReference>
<evidence type="ECO:0000256" key="5">
    <source>
        <dbReference type="SAM" id="SignalP"/>
    </source>
</evidence>
<dbReference type="InterPro" id="IPR050330">
    <property type="entry name" value="Bact_OuterMem_StrucFunc"/>
</dbReference>
<reference evidence="7 8" key="1">
    <citation type="journal article" date="2014" name="Genome Announc.">
        <title>Draft Genome Sequence of the Iron-Oxidizing, Acidophilic, and Halotolerant 'Thiobacillus prosperus' Type Strain DSM 5130.</title>
        <authorList>
            <person name="Ossandon F.J."/>
            <person name="Cardenas J.P."/>
            <person name="Corbett M."/>
            <person name="Quatrini R."/>
            <person name="Holmes D.S."/>
            <person name="Watkin E."/>
        </authorList>
    </citation>
    <scope>NUCLEOTIDE SEQUENCE [LARGE SCALE GENOMIC DNA]</scope>
    <source>
        <strain evidence="7 8">DSM 5130</strain>
    </source>
</reference>
<dbReference type="AlphaFoldDB" id="A0A1A6C238"/>
<dbReference type="EMBL" id="JQSG02000006">
    <property type="protein sequence ID" value="OBS08631.1"/>
    <property type="molecule type" value="Genomic_DNA"/>
</dbReference>
<dbReference type="PANTHER" id="PTHR30329:SF21">
    <property type="entry name" value="LIPOPROTEIN YIAD-RELATED"/>
    <property type="match status" value="1"/>
</dbReference>
<dbReference type="PRINTS" id="PR01021">
    <property type="entry name" value="OMPADOMAIN"/>
</dbReference>
<evidence type="ECO:0000256" key="4">
    <source>
        <dbReference type="PROSITE-ProRule" id="PRU00473"/>
    </source>
</evidence>
<keyword evidence="8" id="KW-1185">Reference proteome</keyword>
<evidence type="ECO:0000256" key="1">
    <source>
        <dbReference type="ARBA" id="ARBA00004442"/>
    </source>
</evidence>
<dbReference type="CDD" id="cd07185">
    <property type="entry name" value="OmpA_C-like"/>
    <property type="match status" value="1"/>
</dbReference>
<dbReference type="Gene3D" id="3.30.1330.60">
    <property type="entry name" value="OmpA-like domain"/>
    <property type="match status" value="1"/>
</dbReference>
<keyword evidence="3" id="KW-0998">Cell outer membrane</keyword>
<dbReference type="InterPro" id="IPR006664">
    <property type="entry name" value="OMP_bac"/>
</dbReference>
<dbReference type="Pfam" id="PF00691">
    <property type="entry name" value="OmpA"/>
    <property type="match status" value="1"/>
</dbReference>
<dbReference type="RefSeq" id="WP_038092873.1">
    <property type="nucleotide sequence ID" value="NZ_JQSG02000006.1"/>
</dbReference>
<feature type="domain" description="OmpA-like" evidence="6">
    <location>
        <begin position="172"/>
        <end position="288"/>
    </location>
</feature>
<dbReference type="PANTHER" id="PTHR30329">
    <property type="entry name" value="STATOR ELEMENT OF FLAGELLAR MOTOR COMPLEX"/>
    <property type="match status" value="1"/>
</dbReference>
<keyword evidence="2 4" id="KW-0472">Membrane</keyword>
<protein>
    <recommendedName>
        <fullName evidence="6">OmpA-like domain-containing protein</fullName>
    </recommendedName>
</protein>
<dbReference type="SUPFAM" id="SSF103088">
    <property type="entry name" value="OmpA-like"/>
    <property type="match status" value="1"/>
</dbReference>
<evidence type="ECO:0000313" key="8">
    <source>
        <dbReference type="Proteomes" id="UP000029273"/>
    </source>
</evidence>
<feature type="signal peptide" evidence="5">
    <location>
        <begin position="1"/>
        <end position="22"/>
    </location>
</feature>
<evidence type="ECO:0000256" key="3">
    <source>
        <dbReference type="ARBA" id="ARBA00023237"/>
    </source>
</evidence>
<gene>
    <name evidence="7" type="ORF">Thpro_022881</name>
</gene>
<dbReference type="Pfam" id="PF18393">
    <property type="entry name" value="MotY_N"/>
    <property type="match status" value="1"/>
</dbReference>
<accession>A0A1A6C238</accession>
<dbReference type="GO" id="GO:0009279">
    <property type="term" value="C:cell outer membrane"/>
    <property type="evidence" value="ECO:0007669"/>
    <property type="project" value="UniProtKB-SubCell"/>
</dbReference>
<dbReference type="InterPro" id="IPR041544">
    <property type="entry name" value="MotY_N"/>
</dbReference>
<proteinExistence type="predicted"/>
<dbReference type="PROSITE" id="PS51123">
    <property type="entry name" value="OMPA_2"/>
    <property type="match status" value="1"/>
</dbReference>
<feature type="chain" id="PRO_5008343198" description="OmpA-like domain-containing protein" evidence="5">
    <location>
        <begin position="23"/>
        <end position="288"/>
    </location>
</feature>
<comment type="caution">
    <text evidence="7">The sequence shown here is derived from an EMBL/GenBank/DDBJ whole genome shotgun (WGS) entry which is preliminary data.</text>
</comment>
<name>A0A1A6C238_9GAMM</name>
<organism evidence="7 8">
    <name type="scientific">Acidihalobacter prosperus</name>
    <dbReference type="NCBI Taxonomy" id="160660"/>
    <lineage>
        <taxon>Bacteria</taxon>
        <taxon>Pseudomonadati</taxon>
        <taxon>Pseudomonadota</taxon>
        <taxon>Gammaproteobacteria</taxon>
        <taxon>Chromatiales</taxon>
        <taxon>Ectothiorhodospiraceae</taxon>
        <taxon>Acidihalobacter</taxon>
    </lineage>
</organism>
<dbReference type="OrthoDB" id="5793320at2"/>
<sequence length="288" mass="31572">MHVLTRAALAAWWMLAAASIHAAPLLAFSAPMSDVRWTLRSGPFECRLEQAIPDFGRVSLIQRGDGQLSFEILVRKGLYQGQAMSLKVRAAPWQPGQAVGHADLASDGGRDGDLVRFGESPARAVMLALRRGHFATLDYTIGDQARIRAEVSSLRFAEALGRLQKCAAGLKPARFADFEKTEVHFASGSAHLDARVKRRLTRLAEYLRLFGGQVQIVRTIGNTDNVGTAFANYGLGMRRAEAVAHYLKSQGVTQPIRIASQGEYRPLAANRTARGRALNRRVSVLLIR</sequence>
<dbReference type="InterPro" id="IPR006665">
    <property type="entry name" value="OmpA-like"/>
</dbReference>
<dbReference type="InterPro" id="IPR036737">
    <property type="entry name" value="OmpA-like_sf"/>
</dbReference>
<dbReference type="Proteomes" id="UP000029273">
    <property type="component" value="Unassembled WGS sequence"/>
</dbReference>
<keyword evidence="5" id="KW-0732">Signal</keyword>
<dbReference type="Gene3D" id="2.60.40.2540">
    <property type="match status" value="1"/>
</dbReference>
<evidence type="ECO:0000259" key="6">
    <source>
        <dbReference type="PROSITE" id="PS51123"/>
    </source>
</evidence>